<dbReference type="AlphaFoldDB" id="A0AAV4QZY7"/>
<feature type="region of interest" description="Disordered" evidence="1">
    <location>
        <begin position="94"/>
        <end position="121"/>
    </location>
</feature>
<keyword evidence="3" id="KW-1185">Reference proteome</keyword>
<gene>
    <name evidence="2" type="ORF">CDAR_524981</name>
</gene>
<dbReference type="EMBL" id="BPLQ01005290">
    <property type="protein sequence ID" value="GIY13899.1"/>
    <property type="molecule type" value="Genomic_DNA"/>
</dbReference>
<proteinExistence type="predicted"/>
<evidence type="ECO:0000313" key="3">
    <source>
        <dbReference type="Proteomes" id="UP001054837"/>
    </source>
</evidence>
<name>A0AAV4QZY7_9ARAC</name>
<dbReference type="Proteomes" id="UP001054837">
    <property type="component" value="Unassembled WGS sequence"/>
</dbReference>
<comment type="caution">
    <text evidence="2">The sequence shown here is derived from an EMBL/GenBank/DDBJ whole genome shotgun (WGS) entry which is preliminary data.</text>
</comment>
<accession>A0AAV4QZY7</accession>
<organism evidence="2 3">
    <name type="scientific">Caerostris darwini</name>
    <dbReference type="NCBI Taxonomy" id="1538125"/>
    <lineage>
        <taxon>Eukaryota</taxon>
        <taxon>Metazoa</taxon>
        <taxon>Ecdysozoa</taxon>
        <taxon>Arthropoda</taxon>
        <taxon>Chelicerata</taxon>
        <taxon>Arachnida</taxon>
        <taxon>Araneae</taxon>
        <taxon>Araneomorphae</taxon>
        <taxon>Entelegynae</taxon>
        <taxon>Araneoidea</taxon>
        <taxon>Araneidae</taxon>
        <taxon>Caerostris</taxon>
    </lineage>
</organism>
<sequence>MGEDKVAFFRINKENFGSRLRGESHRKGEGSSSLESEIFVGKRLSRRPDSEKAEYRKTIDDGGSEVAFFGINKEKFGSRRLRGESHRKVKAAADLSNSCGGGEAVSSEPPSPSRGRTVFSEGPSLDRIQESILTPLLRLISWRLPTESEVTGGVNEQDSFSSLNHSVRNVNYETVDIPHRMTEEWMISIALLQLKEPS</sequence>
<reference evidence="2 3" key="1">
    <citation type="submission" date="2021-06" db="EMBL/GenBank/DDBJ databases">
        <title>Caerostris darwini draft genome.</title>
        <authorList>
            <person name="Kono N."/>
            <person name="Arakawa K."/>
        </authorList>
    </citation>
    <scope>NUCLEOTIDE SEQUENCE [LARGE SCALE GENOMIC DNA]</scope>
</reference>
<protein>
    <submittedName>
        <fullName evidence="2">Uncharacterized protein</fullName>
    </submittedName>
</protein>
<evidence type="ECO:0000256" key="1">
    <source>
        <dbReference type="SAM" id="MobiDB-lite"/>
    </source>
</evidence>
<evidence type="ECO:0000313" key="2">
    <source>
        <dbReference type="EMBL" id="GIY13899.1"/>
    </source>
</evidence>